<comment type="catalytic activity">
    <reaction evidence="1">
        <text>ATP + H2O = AMP + diphosphate + H(+)</text>
        <dbReference type="Rhea" id="RHEA:14245"/>
        <dbReference type="ChEBI" id="CHEBI:15377"/>
        <dbReference type="ChEBI" id="CHEBI:15378"/>
        <dbReference type="ChEBI" id="CHEBI:30616"/>
        <dbReference type="ChEBI" id="CHEBI:33019"/>
        <dbReference type="ChEBI" id="CHEBI:456215"/>
        <dbReference type="EC" id="3.6.1.8"/>
    </reaction>
</comment>
<comment type="similarity">
    <text evidence="2">Belongs to the nucleoside triphosphate pyrophosphohydrolase family.</text>
</comment>
<proteinExistence type="inferred from homology"/>
<dbReference type="GO" id="GO:0046047">
    <property type="term" value="P:TTP catabolic process"/>
    <property type="evidence" value="ECO:0007669"/>
    <property type="project" value="TreeGrafter"/>
</dbReference>
<keyword evidence="5" id="KW-0175">Coiled coil</keyword>
<dbReference type="InterPro" id="IPR011551">
    <property type="entry name" value="NTP_PyrPHydrolase_MazG"/>
</dbReference>
<dbReference type="Proteomes" id="UP000273022">
    <property type="component" value="Unassembled WGS sequence"/>
</dbReference>
<dbReference type="GO" id="GO:0046052">
    <property type="term" value="P:UTP catabolic process"/>
    <property type="evidence" value="ECO:0007669"/>
    <property type="project" value="TreeGrafter"/>
</dbReference>
<reference evidence="7 8" key="1">
    <citation type="submission" date="2018-09" db="EMBL/GenBank/DDBJ databases">
        <title>Phylogeny of the Shewanellaceae, and recommendation for two new genera, Pseudoshewanella and Parashewanella.</title>
        <authorList>
            <person name="Wang G."/>
        </authorList>
    </citation>
    <scope>NUCLEOTIDE SEQUENCE [LARGE SCALE GENOMIC DNA]</scope>
    <source>
        <strain evidence="7 8">KCTC 22492</strain>
    </source>
</reference>
<dbReference type="AlphaFoldDB" id="A0A3A6UKE9"/>
<feature type="coiled-coil region" evidence="5">
    <location>
        <begin position="159"/>
        <end position="186"/>
    </location>
</feature>
<dbReference type="EMBL" id="QYYH01000034">
    <property type="protein sequence ID" value="RJY18039.1"/>
    <property type="molecule type" value="Genomic_DNA"/>
</dbReference>
<dbReference type="FunFam" id="1.10.287.1080:FF:000001">
    <property type="entry name" value="Nucleoside triphosphate pyrophosphohydrolase"/>
    <property type="match status" value="1"/>
</dbReference>
<dbReference type="NCBIfam" id="NF007113">
    <property type="entry name" value="PRK09562.1"/>
    <property type="match status" value="1"/>
</dbReference>
<dbReference type="InterPro" id="IPR048011">
    <property type="entry name" value="NTP-PPase_MazG-like_C"/>
</dbReference>
<dbReference type="PANTHER" id="PTHR30522:SF0">
    <property type="entry name" value="NUCLEOSIDE TRIPHOSPHATE PYROPHOSPHOHYDROLASE"/>
    <property type="match status" value="1"/>
</dbReference>
<dbReference type="CDD" id="cd11528">
    <property type="entry name" value="NTP-PPase_MazG_Nterm"/>
    <property type="match status" value="1"/>
</dbReference>
<dbReference type="NCBIfam" id="TIGR00444">
    <property type="entry name" value="mazG"/>
    <property type="match status" value="1"/>
</dbReference>
<evidence type="ECO:0000259" key="6">
    <source>
        <dbReference type="Pfam" id="PF03819"/>
    </source>
</evidence>
<evidence type="ECO:0000313" key="8">
    <source>
        <dbReference type="Proteomes" id="UP000273022"/>
    </source>
</evidence>
<feature type="domain" description="NTP pyrophosphohydrolase MazG-like" evidence="6">
    <location>
        <begin position="17"/>
        <end position="90"/>
    </location>
</feature>
<accession>A0A3A6UKE9</accession>
<evidence type="ECO:0000256" key="1">
    <source>
        <dbReference type="ARBA" id="ARBA00052141"/>
    </source>
</evidence>
<dbReference type="InterPro" id="IPR048015">
    <property type="entry name" value="NTP-PPase_MazG-like_N"/>
</dbReference>
<dbReference type="SUPFAM" id="SSF101386">
    <property type="entry name" value="all-alpha NTP pyrophosphatases"/>
    <property type="match status" value="2"/>
</dbReference>
<dbReference type="GO" id="GO:0046081">
    <property type="term" value="P:dUTP catabolic process"/>
    <property type="evidence" value="ECO:0007669"/>
    <property type="project" value="TreeGrafter"/>
</dbReference>
<dbReference type="EC" id="3.6.1.8" evidence="3"/>
<name>A0A3A6UKE9_9GAMM</name>
<gene>
    <name evidence="7" type="ORF">D5R81_07210</name>
</gene>
<sequence length="254" mass="29720">MQKLRDPELGCPWDKKQNYDSIVPFTIEEAYEVADVIERNAWDELPDELGDLLFQVIFYCQLAAEEGRFEFNTVVERLSNKLLRRHPHVFGNQNQIYDTKQQNDSIDWEALKSQERQQRDQLSVLDDIPTGLPALSRSKKIQKRVVAVGFDWNDIKDVAAKVTEELEEVMQEVHQEKQRADRIQDEMGDLLFSVVNLARHLGIDPEQALRQANSKFERRFRGVEKAVKDDNHQIEKLGLDILDDYWKQVKAIEK</sequence>
<evidence type="ECO:0000313" key="7">
    <source>
        <dbReference type="EMBL" id="RJY18039.1"/>
    </source>
</evidence>
<dbReference type="CDD" id="cd11529">
    <property type="entry name" value="NTP-PPase_MazG_Cterm"/>
    <property type="match status" value="1"/>
</dbReference>
<evidence type="ECO:0000256" key="3">
    <source>
        <dbReference type="ARBA" id="ARBA00066372"/>
    </source>
</evidence>
<dbReference type="InterPro" id="IPR004518">
    <property type="entry name" value="MazG-like_dom"/>
</dbReference>
<comment type="caution">
    <text evidence="7">The sequence shown here is derived from an EMBL/GenBank/DDBJ whole genome shotgun (WGS) entry which is preliminary data.</text>
</comment>
<dbReference type="GO" id="GO:0047693">
    <property type="term" value="F:ATP diphosphatase activity"/>
    <property type="evidence" value="ECO:0007669"/>
    <property type="project" value="UniProtKB-EC"/>
</dbReference>
<dbReference type="GO" id="GO:0006950">
    <property type="term" value="P:response to stress"/>
    <property type="evidence" value="ECO:0007669"/>
    <property type="project" value="UniProtKB-ARBA"/>
</dbReference>
<dbReference type="Pfam" id="PF03819">
    <property type="entry name" value="MazG"/>
    <property type="match status" value="2"/>
</dbReference>
<dbReference type="OrthoDB" id="9808939at2"/>
<dbReference type="FunFam" id="1.10.287.1080:FF:000003">
    <property type="entry name" value="Nucleoside triphosphate pyrophosphohydrolase"/>
    <property type="match status" value="1"/>
</dbReference>
<keyword evidence="8" id="KW-1185">Reference proteome</keyword>
<dbReference type="Gene3D" id="1.10.287.1080">
    <property type="entry name" value="MazG-like"/>
    <property type="match status" value="2"/>
</dbReference>
<evidence type="ECO:0000256" key="4">
    <source>
        <dbReference type="ARBA" id="ARBA00074799"/>
    </source>
</evidence>
<organism evidence="7 8">
    <name type="scientific">Parashewanella spongiae</name>
    <dbReference type="NCBI Taxonomy" id="342950"/>
    <lineage>
        <taxon>Bacteria</taxon>
        <taxon>Pseudomonadati</taxon>
        <taxon>Pseudomonadota</taxon>
        <taxon>Gammaproteobacteria</taxon>
        <taxon>Alteromonadales</taxon>
        <taxon>Shewanellaceae</taxon>
        <taxon>Parashewanella</taxon>
    </lineage>
</organism>
<keyword evidence="7" id="KW-0378">Hydrolase</keyword>
<dbReference type="PANTHER" id="PTHR30522">
    <property type="entry name" value="NUCLEOSIDE TRIPHOSPHATE PYROPHOSPHOHYDROLASE"/>
    <property type="match status" value="1"/>
</dbReference>
<feature type="domain" description="NTP pyrophosphohydrolase MazG-like" evidence="6">
    <location>
        <begin position="158"/>
        <end position="219"/>
    </location>
</feature>
<protein>
    <recommendedName>
        <fullName evidence="4">Nucleoside triphosphate pyrophosphohydrolase</fullName>
        <ecNumber evidence="3">3.6.1.8</ecNumber>
    </recommendedName>
</protein>
<evidence type="ECO:0000256" key="2">
    <source>
        <dbReference type="ARBA" id="ARBA00061115"/>
    </source>
</evidence>
<evidence type="ECO:0000256" key="5">
    <source>
        <dbReference type="SAM" id="Coils"/>
    </source>
</evidence>
<dbReference type="GO" id="GO:0046076">
    <property type="term" value="P:dTTP catabolic process"/>
    <property type="evidence" value="ECO:0007669"/>
    <property type="project" value="TreeGrafter"/>
</dbReference>
<dbReference type="GO" id="GO:0006203">
    <property type="term" value="P:dGTP catabolic process"/>
    <property type="evidence" value="ECO:0007669"/>
    <property type="project" value="TreeGrafter"/>
</dbReference>
<dbReference type="GO" id="GO:0046061">
    <property type="term" value="P:dATP catabolic process"/>
    <property type="evidence" value="ECO:0007669"/>
    <property type="project" value="TreeGrafter"/>
</dbReference>